<gene>
    <name evidence="1" type="ORF">BBK82_34500</name>
</gene>
<dbReference type="SUPFAM" id="SSF50475">
    <property type="entry name" value="FMN-binding split barrel"/>
    <property type="match status" value="1"/>
</dbReference>
<accession>A0A1B2HRM5</accession>
<dbReference type="AlphaFoldDB" id="A0A1B2HRM5"/>
<sequence>MSSQARHLHPLSTASAMKLLGDASFGRMVFSHQALPAVRLVSHVVDEDSVIIRTGVAVPPLHLVLTYEADEIDSGTMLGWCVVVTGMAERVVDADEVTRYERLLPPWPDCDTDQLLRVRAQFVDGYELLAGMAA</sequence>
<dbReference type="EMBL" id="CP016793">
    <property type="protein sequence ID" value="ANZ40377.1"/>
    <property type="molecule type" value="Genomic_DNA"/>
</dbReference>
<dbReference type="Pfam" id="PF12900">
    <property type="entry name" value="Pyridox_ox_2"/>
    <property type="match status" value="1"/>
</dbReference>
<dbReference type="KEGG" id="led:BBK82_34500"/>
<dbReference type="Gene3D" id="2.30.110.10">
    <property type="entry name" value="Electron Transport, Fmn-binding Protein, Chain A"/>
    <property type="match status" value="1"/>
</dbReference>
<organism evidence="1 2">
    <name type="scientific">Lentzea guizhouensis</name>
    <dbReference type="NCBI Taxonomy" id="1586287"/>
    <lineage>
        <taxon>Bacteria</taxon>
        <taxon>Bacillati</taxon>
        <taxon>Actinomycetota</taxon>
        <taxon>Actinomycetes</taxon>
        <taxon>Pseudonocardiales</taxon>
        <taxon>Pseudonocardiaceae</taxon>
        <taxon>Lentzea</taxon>
    </lineage>
</organism>
<dbReference type="InterPro" id="IPR024747">
    <property type="entry name" value="Pyridox_Oxase-rel"/>
</dbReference>
<protein>
    <recommendedName>
        <fullName evidence="3">Pyridoxamine 5'-phosphate oxidase</fullName>
    </recommendedName>
</protein>
<dbReference type="OrthoDB" id="7062584at2"/>
<evidence type="ECO:0008006" key="3">
    <source>
        <dbReference type="Google" id="ProtNLM"/>
    </source>
</evidence>
<dbReference type="Proteomes" id="UP000093053">
    <property type="component" value="Chromosome"/>
</dbReference>
<dbReference type="InterPro" id="IPR012349">
    <property type="entry name" value="Split_barrel_FMN-bd"/>
</dbReference>
<keyword evidence="2" id="KW-1185">Reference proteome</keyword>
<proteinExistence type="predicted"/>
<dbReference type="STRING" id="1586287.BBK82_34500"/>
<evidence type="ECO:0000313" key="2">
    <source>
        <dbReference type="Proteomes" id="UP000093053"/>
    </source>
</evidence>
<name>A0A1B2HRM5_9PSEU</name>
<reference evidence="1 2" key="1">
    <citation type="submission" date="2016-07" db="EMBL/GenBank/DDBJ databases">
        <title>Complete genome sequence of the Lentzea guizhouensis DHS C013.</title>
        <authorList>
            <person name="Cao C."/>
        </authorList>
    </citation>
    <scope>NUCLEOTIDE SEQUENCE [LARGE SCALE GENOMIC DNA]</scope>
    <source>
        <strain evidence="1 2">DHS C013</strain>
    </source>
</reference>
<evidence type="ECO:0000313" key="1">
    <source>
        <dbReference type="EMBL" id="ANZ40377.1"/>
    </source>
</evidence>
<dbReference type="RefSeq" id="WP_065918716.1">
    <property type="nucleotide sequence ID" value="NZ_CP016793.1"/>
</dbReference>